<accession>A0ABQ1QRA8</accession>
<dbReference type="Gene3D" id="2.40.420.20">
    <property type="match status" value="1"/>
</dbReference>
<proteinExistence type="predicted"/>
<reference evidence="5" key="1">
    <citation type="journal article" date="2019" name="Int. J. Syst. Evol. Microbiol.">
        <title>The Global Catalogue of Microorganisms (GCM) 10K type strain sequencing project: providing services to taxonomists for standard genome sequencing and annotation.</title>
        <authorList>
            <consortium name="The Broad Institute Genomics Platform"/>
            <consortium name="The Broad Institute Genome Sequencing Center for Infectious Disease"/>
            <person name="Wu L."/>
            <person name="Ma J."/>
        </authorList>
    </citation>
    <scope>NUCLEOTIDE SEQUENCE [LARGE SCALE GENOMIC DNA]</scope>
    <source>
        <strain evidence="5">CGMCC 1.12922</strain>
    </source>
</reference>
<dbReference type="PANTHER" id="PTHR32347">
    <property type="entry name" value="EFFLUX SYSTEM COMPONENT YKNX-RELATED"/>
    <property type="match status" value="1"/>
</dbReference>
<protein>
    <submittedName>
        <fullName evidence="4">Membrane protein</fullName>
    </submittedName>
</protein>
<dbReference type="InterPro" id="IPR058637">
    <property type="entry name" value="YknX-like_C"/>
</dbReference>
<comment type="caution">
    <text evidence="4">The sequence shown here is derived from an EMBL/GenBank/DDBJ whole genome shotgun (WGS) entry which is preliminary data.</text>
</comment>
<gene>
    <name evidence="4" type="ORF">GCM10011358_24660</name>
</gene>
<evidence type="ECO:0000256" key="1">
    <source>
        <dbReference type="ARBA" id="ARBA00004196"/>
    </source>
</evidence>
<evidence type="ECO:0000313" key="5">
    <source>
        <dbReference type="Proteomes" id="UP000617355"/>
    </source>
</evidence>
<dbReference type="RefSeq" id="WP_188528175.1">
    <property type="nucleotide sequence ID" value="NZ_BMGI01000004.1"/>
</dbReference>
<dbReference type="Gene3D" id="1.10.287.470">
    <property type="entry name" value="Helix hairpin bin"/>
    <property type="match status" value="1"/>
</dbReference>
<evidence type="ECO:0000256" key="2">
    <source>
        <dbReference type="ARBA" id="ARBA00023054"/>
    </source>
</evidence>
<dbReference type="PANTHER" id="PTHR32347:SF29">
    <property type="entry name" value="UPF0194 MEMBRANE PROTEIN YBHG"/>
    <property type="match status" value="1"/>
</dbReference>
<feature type="domain" description="YknX-like C-terminal permuted SH3-like" evidence="3">
    <location>
        <begin position="334"/>
        <end position="400"/>
    </location>
</feature>
<organism evidence="4 5">
    <name type="scientific">Sinisalibacter lacisalsi</name>
    <dbReference type="NCBI Taxonomy" id="1526570"/>
    <lineage>
        <taxon>Bacteria</taxon>
        <taxon>Pseudomonadati</taxon>
        <taxon>Pseudomonadota</taxon>
        <taxon>Alphaproteobacteria</taxon>
        <taxon>Rhodobacterales</taxon>
        <taxon>Roseobacteraceae</taxon>
        <taxon>Sinisalibacter</taxon>
    </lineage>
</organism>
<sequence length="407" mass="43672">MAFPIRKILFGAVVVAGIGVVGWQISRPEYVPVDIATVTHAPLEVTVNADGMTRIKDVYEVSAPVSGQVLRSPVRIGDQVERGETVVARIEPGEPAFLDERARAQAAAALGQAQAALVLSEANLRAAEADMNNAQRQFDRIFSLHERGTASDSQLEQAEVALDLAAAQFDSALANRSMRESEVTAAEAVLIEPGAANSSGDESGDCCITLTAPVSGQVLSITNESARMVAAGAPLLSIGPQNDLEITVNLLSTDAVRIAPGARAYVERWGGERALEAQVRKIEPAAFTKVSALGIEEQRVKVLLDFVTPAEERPALGHNFRVYLRIVEWRGEDVLRLPISALFRDGGDWAVFVVEDETARLTPVEIGRRNTEFAEVLGGIAEGARVITHPSDRVDDGVLVVNRESLE</sequence>
<dbReference type="EMBL" id="BMGI01000004">
    <property type="protein sequence ID" value="GGD39769.1"/>
    <property type="molecule type" value="Genomic_DNA"/>
</dbReference>
<evidence type="ECO:0000313" key="4">
    <source>
        <dbReference type="EMBL" id="GGD39769.1"/>
    </source>
</evidence>
<keyword evidence="5" id="KW-1185">Reference proteome</keyword>
<evidence type="ECO:0000259" key="3">
    <source>
        <dbReference type="Pfam" id="PF25989"/>
    </source>
</evidence>
<dbReference type="InterPro" id="IPR050465">
    <property type="entry name" value="UPF0194_transport"/>
</dbReference>
<dbReference type="Gene3D" id="2.40.50.100">
    <property type="match status" value="1"/>
</dbReference>
<name>A0ABQ1QRA8_9RHOB</name>
<comment type="subcellular location">
    <subcellularLocation>
        <location evidence="1">Cell envelope</location>
    </subcellularLocation>
</comment>
<dbReference type="Pfam" id="PF25989">
    <property type="entry name" value="YknX_C"/>
    <property type="match status" value="1"/>
</dbReference>
<dbReference type="Proteomes" id="UP000617355">
    <property type="component" value="Unassembled WGS sequence"/>
</dbReference>
<keyword evidence="2" id="KW-0175">Coiled coil</keyword>